<dbReference type="AlphaFoldDB" id="A0AAV3NIC9"/>
<name>A0AAV3NIC9_LITER</name>
<evidence type="ECO:0000313" key="3">
    <source>
        <dbReference type="Proteomes" id="UP001454036"/>
    </source>
</evidence>
<dbReference type="PANTHER" id="PTHR11439">
    <property type="entry name" value="GAG-POL-RELATED RETROTRANSPOSON"/>
    <property type="match status" value="1"/>
</dbReference>
<gene>
    <name evidence="2" type="ORF">LIER_00560</name>
</gene>
<protein>
    <recommendedName>
        <fullName evidence="1">Reverse transcriptase Ty1/copia-type domain-containing protein</fullName>
    </recommendedName>
</protein>
<sequence length="190" mass="21531">MSTMRSILAVVVTHKWPLFQLDVNNAFLHRNLMEEVYMHPPEGVQKYGRETQFSHQHPRSSHLAALHHLLYYVHNSATQGILIKGSTKLSLKAFSDSDRAGCPTTRRSVTGRKQVLDGSLHLAHLPTTEQVADILTKILPSPQHQFLLSKLGLVPSTHYQLAGYSHMIHPHHNLAEASGRWLVSRDWQNE</sequence>
<organism evidence="2 3">
    <name type="scientific">Lithospermum erythrorhizon</name>
    <name type="common">Purple gromwell</name>
    <name type="synonym">Lithospermum officinale var. erythrorhizon</name>
    <dbReference type="NCBI Taxonomy" id="34254"/>
    <lineage>
        <taxon>Eukaryota</taxon>
        <taxon>Viridiplantae</taxon>
        <taxon>Streptophyta</taxon>
        <taxon>Embryophyta</taxon>
        <taxon>Tracheophyta</taxon>
        <taxon>Spermatophyta</taxon>
        <taxon>Magnoliopsida</taxon>
        <taxon>eudicotyledons</taxon>
        <taxon>Gunneridae</taxon>
        <taxon>Pentapetalae</taxon>
        <taxon>asterids</taxon>
        <taxon>lamiids</taxon>
        <taxon>Boraginales</taxon>
        <taxon>Boraginaceae</taxon>
        <taxon>Boraginoideae</taxon>
        <taxon>Lithospermeae</taxon>
        <taxon>Lithospermum</taxon>
    </lineage>
</organism>
<feature type="domain" description="Reverse transcriptase Ty1/copia-type" evidence="1">
    <location>
        <begin position="2"/>
        <end position="50"/>
    </location>
</feature>
<evidence type="ECO:0000259" key="1">
    <source>
        <dbReference type="Pfam" id="PF07727"/>
    </source>
</evidence>
<evidence type="ECO:0000313" key="2">
    <source>
        <dbReference type="EMBL" id="GAA0138904.1"/>
    </source>
</evidence>
<dbReference type="Pfam" id="PF07727">
    <property type="entry name" value="RVT_2"/>
    <property type="match status" value="1"/>
</dbReference>
<proteinExistence type="predicted"/>
<dbReference type="InterPro" id="IPR013103">
    <property type="entry name" value="RVT_2"/>
</dbReference>
<dbReference type="PANTHER" id="PTHR11439:SF498">
    <property type="entry name" value="DNAK FAMILY PROTEIN"/>
    <property type="match status" value="1"/>
</dbReference>
<dbReference type="Proteomes" id="UP001454036">
    <property type="component" value="Unassembled WGS sequence"/>
</dbReference>
<comment type="caution">
    <text evidence="2">The sequence shown here is derived from an EMBL/GenBank/DDBJ whole genome shotgun (WGS) entry which is preliminary data.</text>
</comment>
<accession>A0AAV3NIC9</accession>
<reference evidence="2 3" key="1">
    <citation type="submission" date="2024-01" db="EMBL/GenBank/DDBJ databases">
        <title>The complete chloroplast genome sequence of Lithospermum erythrorhizon: insights into the phylogenetic relationship among Boraginaceae species and the maternal lineages of purple gromwells.</title>
        <authorList>
            <person name="Okada T."/>
            <person name="Watanabe K."/>
        </authorList>
    </citation>
    <scope>NUCLEOTIDE SEQUENCE [LARGE SCALE GENOMIC DNA]</scope>
</reference>
<keyword evidence="3" id="KW-1185">Reference proteome</keyword>
<dbReference type="EMBL" id="BAABME010000043">
    <property type="protein sequence ID" value="GAA0138904.1"/>
    <property type="molecule type" value="Genomic_DNA"/>
</dbReference>